<evidence type="ECO:0008006" key="3">
    <source>
        <dbReference type="Google" id="ProtNLM"/>
    </source>
</evidence>
<accession>A0A9X3WSN2</accession>
<keyword evidence="2" id="KW-1185">Reference proteome</keyword>
<organism evidence="1 2">
    <name type="scientific">Terrihalobacillus insolitus</name>
    <dbReference type="NCBI Taxonomy" id="2950438"/>
    <lineage>
        <taxon>Bacteria</taxon>
        <taxon>Bacillati</taxon>
        <taxon>Bacillota</taxon>
        <taxon>Bacilli</taxon>
        <taxon>Bacillales</taxon>
        <taxon>Bacillaceae</taxon>
        <taxon>Terrihalobacillus</taxon>
    </lineage>
</organism>
<dbReference type="Proteomes" id="UP001145050">
    <property type="component" value="Unassembled WGS sequence"/>
</dbReference>
<protein>
    <recommendedName>
        <fullName evidence="3">Gas vesicle protein</fullName>
    </recommendedName>
</protein>
<name>A0A9X3WSN2_9BACI</name>
<reference evidence="1" key="1">
    <citation type="submission" date="2022-06" db="EMBL/GenBank/DDBJ databases">
        <title>Aquibacillus sp. a new bacterium isolated from soil saline samples.</title>
        <authorList>
            <person name="Galisteo C."/>
            <person name="De La Haba R."/>
            <person name="Sanchez-Porro C."/>
            <person name="Ventosa A."/>
        </authorList>
    </citation>
    <scope>NUCLEOTIDE SEQUENCE</scope>
    <source>
        <strain evidence="1">3ASR75-11</strain>
    </source>
</reference>
<comment type="caution">
    <text evidence="1">The sequence shown here is derived from an EMBL/GenBank/DDBJ whole genome shotgun (WGS) entry which is preliminary data.</text>
</comment>
<proteinExistence type="predicted"/>
<sequence>MARQRFFKGMAIGAVVGGFVTLLDKDTRNDVWSDVKSAGKRSRFYVQHPSEVMNEVRDFYESSTFQLSSKANSVLAVLTQIQETLDKLSQLEANKGSVESVYSSDTVYDKNSVH</sequence>
<evidence type="ECO:0000313" key="1">
    <source>
        <dbReference type="EMBL" id="MDC3425247.1"/>
    </source>
</evidence>
<evidence type="ECO:0000313" key="2">
    <source>
        <dbReference type="Proteomes" id="UP001145050"/>
    </source>
</evidence>
<gene>
    <name evidence="1" type="ORF">NC797_12110</name>
</gene>
<dbReference type="AlphaFoldDB" id="A0A9X3WSN2"/>
<dbReference type="EMBL" id="JAMQKB010000012">
    <property type="protein sequence ID" value="MDC3425247.1"/>
    <property type="molecule type" value="Genomic_DNA"/>
</dbReference>
<dbReference type="RefSeq" id="WP_272437054.1">
    <property type="nucleotide sequence ID" value="NZ_JAMQKB010000012.1"/>
</dbReference>